<reference evidence="3 4" key="1">
    <citation type="submission" date="2019-06" db="EMBL/GenBank/DDBJ databases">
        <title>Sequencing the genomes of 1000 actinobacteria strains.</title>
        <authorList>
            <person name="Klenk H.-P."/>
        </authorList>
    </citation>
    <scope>NUCLEOTIDE SEQUENCE [LARGE SCALE GENOMIC DNA]</scope>
    <source>
        <strain evidence="3 4">DSM 45679</strain>
    </source>
</reference>
<dbReference type="OrthoDB" id="3727682at2"/>
<keyword evidence="4" id="KW-1185">Reference proteome</keyword>
<dbReference type="AlphaFoldDB" id="A0A542DRW2"/>
<dbReference type="RefSeq" id="WP_142001321.1">
    <property type="nucleotide sequence ID" value="NZ_VFML01000001.1"/>
</dbReference>
<dbReference type="CDD" id="cd05289">
    <property type="entry name" value="MDR_like_2"/>
    <property type="match status" value="1"/>
</dbReference>
<gene>
    <name evidence="3" type="ORF">FB471_5690</name>
</gene>
<dbReference type="Pfam" id="PF08240">
    <property type="entry name" value="ADH_N"/>
    <property type="match status" value="1"/>
</dbReference>
<sequence length="306" mass="31574">MPKAARFSRYGGPEVLTLDEVPVPEPGQGQVRIAVAAAGMNAIDWKIRNGFFAGSEAPREPQGTGFDVAGTVEAIGQGVQAPPVGTAVFGKAATGAAATHTLADAGSLVTKPDWLSFPLAAGLPVVAETAYRTLRDLGLRAGHTLLIHAVAGGVGLMAAQLALSRGATVVGTASRGHHDFLTELGVRPLEYGEGLLERVRAAVDSVDLVLDAAGRDVLGLSVELTGDPDKVITIADADADAHGVRFSGGGPDAAPLDEVFAEVLPMLESGALRLPIQQTFPLERIADAHRRSEEGHGRGKIIIEVG</sequence>
<dbReference type="InterPro" id="IPR020843">
    <property type="entry name" value="ER"/>
</dbReference>
<dbReference type="SUPFAM" id="SSF51735">
    <property type="entry name" value="NAD(P)-binding Rossmann-fold domains"/>
    <property type="match status" value="1"/>
</dbReference>
<dbReference type="Proteomes" id="UP000320876">
    <property type="component" value="Unassembled WGS sequence"/>
</dbReference>
<dbReference type="PANTHER" id="PTHR44154">
    <property type="entry name" value="QUINONE OXIDOREDUCTASE"/>
    <property type="match status" value="1"/>
</dbReference>
<keyword evidence="1" id="KW-0521">NADP</keyword>
<dbReference type="SMART" id="SM00829">
    <property type="entry name" value="PKS_ER"/>
    <property type="match status" value="1"/>
</dbReference>
<evidence type="ECO:0000313" key="3">
    <source>
        <dbReference type="EMBL" id="TQJ05847.1"/>
    </source>
</evidence>
<evidence type="ECO:0000259" key="2">
    <source>
        <dbReference type="SMART" id="SM00829"/>
    </source>
</evidence>
<organism evidence="3 4">
    <name type="scientific">Amycolatopsis cihanbeyliensis</name>
    <dbReference type="NCBI Taxonomy" id="1128664"/>
    <lineage>
        <taxon>Bacteria</taxon>
        <taxon>Bacillati</taxon>
        <taxon>Actinomycetota</taxon>
        <taxon>Actinomycetes</taxon>
        <taxon>Pseudonocardiales</taxon>
        <taxon>Pseudonocardiaceae</taxon>
        <taxon>Amycolatopsis</taxon>
    </lineage>
</organism>
<dbReference type="InterPro" id="IPR051603">
    <property type="entry name" value="Zinc-ADH_QOR/CCCR"/>
</dbReference>
<protein>
    <submittedName>
        <fullName evidence="3">NADPH:quinone reductase-like Zn-dependent oxidoreductase</fullName>
    </submittedName>
</protein>
<evidence type="ECO:0000256" key="1">
    <source>
        <dbReference type="ARBA" id="ARBA00022857"/>
    </source>
</evidence>
<dbReference type="SUPFAM" id="SSF50129">
    <property type="entry name" value="GroES-like"/>
    <property type="match status" value="1"/>
</dbReference>
<feature type="domain" description="Enoyl reductase (ER)" evidence="2">
    <location>
        <begin position="11"/>
        <end position="303"/>
    </location>
</feature>
<dbReference type="InterPro" id="IPR011032">
    <property type="entry name" value="GroES-like_sf"/>
</dbReference>
<evidence type="ECO:0000313" key="4">
    <source>
        <dbReference type="Proteomes" id="UP000320876"/>
    </source>
</evidence>
<dbReference type="PANTHER" id="PTHR44154:SF1">
    <property type="entry name" value="QUINONE OXIDOREDUCTASE"/>
    <property type="match status" value="1"/>
</dbReference>
<dbReference type="InterPro" id="IPR013154">
    <property type="entry name" value="ADH-like_N"/>
</dbReference>
<dbReference type="Gene3D" id="3.90.180.10">
    <property type="entry name" value="Medium-chain alcohol dehydrogenases, catalytic domain"/>
    <property type="match status" value="1"/>
</dbReference>
<dbReference type="EMBL" id="VFML01000001">
    <property type="protein sequence ID" value="TQJ05847.1"/>
    <property type="molecule type" value="Genomic_DNA"/>
</dbReference>
<proteinExistence type="predicted"/>
<name>A0A542DRW2_AMYCI</name>
<dbReference type="Gene3D" id="3.40.50.720">
    <property type="entry name" value="NAD(P)-binding Rossmann-like Domain"/>
    <property type="match status" value="1"/>
</dbReference>
<dbReference type="InterPro" id="IPR036291">
    <property type="entry name" value="NAD(P)-bd_dom_sf"/>
</dbReference>
<comment type="caution">
    <text evidence="3">The sequence shown here is derived from an EMBL/GenBank/DDBJ whole genome shotgun (WGS) entry which is preliminary data.</text>
</comment>
<accession>A0A542DRW2</accession>
<dbReference type="GO" id="GO:0016491">
    <property type="term" value="F:oxidoreductase activity"/>
    <property type="evidence" value="ECO:0007669"/>
    <property type="project" value="InterPro"/>
</dbReference>
<dbReference type="Pfam" id="PF13602">
    <property type="entry name" value="ADH_zinc_N_2"/>
    <property type="match status" value="1"/>
</dbReference>